<protein>
    <submittedName>
        <fullName evidence="2">Uncharacterized protein</fullName>
    </submittedName>
</protein>
<dbReference type="EMBL" id="UPHQ01000211">
    <property type="protein sequence ID" value="VBA42246.1"/>
    <property type="molecule type" value="Genomic_DNA"/>
</dbReference>
<evidence type="ECO:0000313" key="2">
    <source>
        <dbReference type="EMBL" id="VBA42246.1"/>
    </source>
</evidence>
<keyword evidence="3" id="KW-1185">Reference proteome</keyword>
<organism evidence="2 3">
    <name type="scientific">Mycobacterium innocens</name>
    <dbReference type="NCBI Taxonomy" id="2341083"/>
    <lineage>
        <taxon>Bacteria</taxon>
        <taxon>Bacillati</taxon>
        <taxon>Actinomycetota</taxon>
        <taxon>Actinomycetes</taxon>
        <taxon>Mycobacteriales</taxon>
        <taxon>Mycobacteriaceae</taxon>
        <taxon>Mycobacterium</taxon>
    </lineage>
</organism>
<evidence type="ECO:0000313" key="3">
    <source>
        <dbReference type="Proteomes" id="UP000267289"/>
    </source>
</evidence>
<name>A0A498Q9K8_9MYCO</name>
<feature type="region of interest" description="Disordered" evidence="1">
    <location>
        <begin position="18"/>
        <end position="38"/>
    </location>
</feature>
<sequence>MGGGGAEVVAAATWKPVGGRGTAMTVGPDRSTRGDGATAATGVMAVRADGVRPWDAGAAPLTAPANTSGVIMAMPNTGDFVTRSARWRTESHNRVAPSVTAG</sequence>
<accession>A0A498Q9K8</accession>
<dbReference type="Proteomes" id="UP000267289">
    <property type="component" value="Unassembled WGS sequence"/>
</dbReference>
<dbReference type="AlphaFoldDB" id="A0A498Q9K8"/>
<reference evidence="2 3" key="1">
    <citation type="submission" date="2018-09" db="EMBL/GenBank/DDBJ databases">
        <authorList>
            <person name="Tagini F."/>
        </authorList>
    </citation>
    <scope>NUCLEOTIDE SEQUENCE [LARGE SCALE GENOMIC DNA]</scope>
    <source>
        <strain evidence="2 3">MK13</strain>
    </source>
</reference>
<evidence type="ECO:0000256" key="1">
    <source>
        <dbReference type="SAM" id="MobiDB-lite"/>
    </source>
</evidence>
<proteinExistence type="predicted"/>
<gene>
    <name evidence="2" type="ORF">LAUMK13_03926</name>
</gene>